<dbReference type="SUPFAM" id="SSF48403">
    <property type="entry name" value="Ankyrin repeat"/>
    <property type="match status" value="1"/>
</dbReference>
<feature type="compositionally biased region" description="Pro residues" evidence="4">
    <location>
        <begin position="1352"/>
        <end position="1364"/>
    </location>
</feature>
<dbReference type="PROSITE" id="PS50088">
    <property type="entry name" value="ANK_REPEAT"/>
    <property type="match status" value="3"/>
</dbReference>
<dbReference type="SUPFAM" id="SSF47769">
    <property type="entry name" value="SAM/Pointed domain"/>
    <property type="match status" value="1"/>
</dbReference>
<dbReference type="InParanoid" id="K1RKG5"/>
<dbReference type="InterPro" id="IPR001452">
    <property type="entry name" value="SH3_domain"/>
</dbReference>
<name>K1RKG5_MAGGI</name>
<feature type="compositionally biased region" description="Low complexity" evidence="4">
    <location>
        <begin position="1064"/>
        <end position="1073"/>
    </location>
</feature>
<feature type="compositionally biased region" description="Basic and acidic residues" evidence="4">
    <location>
        <begin position="1880"/>
        <end position="1890"/>
    </location>
</feature>
<keyword evidence="2" id="KW-0770">Synapse</keyword>
<evidence type="ECO:0000256" key="4">
    <source>
        <dbReference type="SAM" id="MobiDB-lite"/>
    </source>
</evidence>
<feature type="region of interest" description="Disordered" evidence="4">
    <location>
        <begin position="1470"/>
        <end position="1497"/>
    </location>
</feature>
<dbReference type="SUPFAM" id="SSF50156">
    <property type="entry name" value="PDZ domain-like"/>
    <property type="match status" value="1"/>
</dbReference>
<dbReference type="SMART" id="SM00228">
    <property type="entry name" value="PDZ"/>
    <property type="match status" value="1"/>
</dbReference>
<dbReference type="InterPro" id="IPR036028">
    <property type="entry name" value="SH3-like_dom_sf"/>
</dbReference>
<dbReference type="InterPro" id="IPR036770">
    <property type="entry name" value="Ankyrin_rpt-contain_sf"/>
</dbReference>
<feature type="compositionally biased region" description="Polar residues" evidence="4">
    <location>
        <begin position="430"/>
        <end position="453"/>
    </location>
</feature>
<dbReference type="GO" id="GO:0045211">
    <property type="term" value="C:postsynaptic membrane"/>
    <property type="evidence" value="ECO:0007669"/>
    <property type="project" value="TreeGrafter"/>
</dbReference>
<dbReference type="PROSITE" id="PS50297">
    <property type="entry name" value="ANK_REP_REGION"/>
    <property type="match status" value="2"/>
</dbReference>
<feature type="region of interest" description="Disordered" evidence="4">
    <location>
        <begin position="430"/>
        <end position="467"/>
    </location>
</feature>
<dbReference type="PROSITE" id="PS50105">
    <property type="entry name" value="SAM_DOMAIN"/>
    <property type="match status" value="1"/>
</dbReference>
<dbReference type="InterPro" id="IPR051569">
    <property type="entry name" value="SHANK"/>
</dbReference>
<dbReference type="HOGENOM" id="CLU_227352_0_0_1"/>
<dbReference type="Gene3D" id="3.10.20.90">
    <property type="entry name" value="Phosphatidylinositol 3-kinase Catalytic Subunit, Chain A, domain 1"/>
    <property type="match status" value="1"/>
</dbReference>
<dbReference type="PANTHER" id="PTHR24135">
    <property type="entry name" value="SH3 AND MULTIPLE ANKYRIN REPEAT DOMAINS PROTEIN"/>
    <property type="match status" value="1"/>
</dbReference>
<evidence type="ECO:0000256" key="1">
    <source>
        <dbReference type="ARBA" id="ARBA00022443"/>
    </source>
</evidence>
<feature type="compositionally biased region" description="Polar residues" evidence="4">
    <location>
        <begin position="2022"/>
        <end position="2031"/>
    </location>
</feature>
<reference evidence="5" key="1">
    <citation type="journal article" date="2012" name="Nature">
        <title>The oyster genome reveals stress adaptation and complexity of shell formation.</title>
        <authorList>
            <person name="Zhang G."/>
            <person name="Fang X."/>
            <person name="Guo X."/>
            <person name="Li L."/>
            <person name="Luo R."/>
            <person name="Xu F."/>
            <person name="Yang P."/>
            <person name="Zhang L."/>
            <person name="Wang X."/>
            <person name="Qi H."/>
            <person name="Xiong Z."/>
            <person name="Que H."/>
            <person name="Xie Y."/>
            <person name="Holland P.W."/>
            <person name="Paps J."/>
            <person name="Zhu Y."/>
            <person name="Wu F."/>
            <person name="Chen Y."/>
            <person name="Wang J."/>
            <person name="Peng C."/>
            <person name="Meng J."/>
            <person name="Yang L."/>
            <person name="Liu J."/>
            <person name="Wen B."/>
            <person name="Zhang N."/>
            <person name="Huang Z."/>
            <person name="Zhu Q."/>
            <person name="Feng Y."/>
            <person name="Mount A."/>
            <person name="Hedgecock D."/>
            <person name="Xu Z."/>
            <person name="Liu Y."/>
            <person name="Domazet-Loso T."/>
            <person name="Du Y."/>
            <person name="Sun X."/>
            <person name="Zhang S."/>
            <person name="Liu B."/>
            <person name="Cheng P."/>
            <person name="Jiang X."/>
            <person name="Li J."/>
            <person name="Fan D."/>
            <person name="Wang W."/>
            <person name="Fu W."/>
            <person name="Wang T."/>
            <person name="Wang B."/>
            <person name="Zhang J."/>
            <person name="Peng Z."/>
            <person name="Li Y."/>
            <person name="Li N."/>
            <person name="Wang J."/>
            <person name="Chen M."/>
            <person name="He Y."/>
            <person name="Tan F."/>
            <person name="Song X."/>
            <person name="Zheng Q."/>
            <person name="Huang R."/>
            <person name="Yang H."/>
            <person name="Du X."/>
            <person name="Chen L."/>
            <person name="Yang M."/>
            <person name="Gaffney P.M."/>
            <person name="Wang S."/>
            <person name="Luo L."/>
            <person name="She Z."/>
            <person name="Ming Y."/>
            <person name="Huang W."/>
            <person name="Zhang S."/>
            <person name="Huang B."/>
            <person name="Zhang Y."/>
            <person name="Qu T."/>
            <person name="Ni P."/>
            <person name="Miao G."/>
            <person name="Wang J."/>
            <person name="Wang Q."/>
            <person name="Steinberg C.E."/>
            <person name="Wang H."/>
            <person name="Li N."/>
            <person name="Qian L."/>
            <person name="Zhang G."/>
            <person name="Li Y."/>
            <person name="Yang H."/>
            <person name="Liu X."/>
            <person name="Wang J."/>
            <person name="Yin Y."/>
            <person name="Wang J."/>
        </authorList>
    </citation>
    <scope>NUCLEOTIDE SEQUENCE [LARGE SCALE GENOMIC DNA]</scope>
    <source>
        <strain evidence="5">05x7-T-G4-1.051#20</strain>
    </source>
</reference>
<dbReference type="InterPro" id="IPR001478">
    <property type="entry name" value="PDZ"/>
</dbReference>
<dbReference type="Gene3D" id="2.30.42.10">
    <property type="match status" value="1"/>
</dbReference>
<dbReference type="Pfam" id="PF00536">
    <property type="entry name" value="SAM_1"/>
    <property type="match status" value="1"/>
</dbReference>
<feature type="region of interest" description="Disordered" evidence="4">
    <location>
        <begin position="902"/>
        <end position="932"/>
    </location>
</feature>
<feature type="compositionally biased region" description="Basic and acidic residues" evidence="4">
    <location>
        <begin position="2194"/>
        <end position="2213"/>
    </location>
</feature>
<dbReference type="Gene3D" id="2.30.30.40">
    <property type="entry name" value="SH3 Domains"/>
    <property type="match status" value="1"/>
</dbReference>
<sequence length="2696" mass="296716">MSIQDFDDQTQDHLFPHRNGGVDYREGSFISEEVKGYQEPGVYHSDSQVGTVFIRISVPELKLQKCLQFELDETVWQAKQRILGSFAKDLKDAVNYGLYCPPMNGRAGKFLDEERLLREYPLQGPIGFLEFKYKKRVYKMMHVNVRKLKQLHVKGNLRHFIDYVKTGNLEKVNKVTNKGLDPNFHDSGTGETPLCLAVSMCKPKCRELIISLAGGGAHLDFRNKKGMTALHVAVVAGNLEAIKTLLDLGVSPNLKDSRSLTPLYYTVSHCTSPSCVEMLLQERAFIGSQDEQGWFEIHHACRQGLVQHLEHLLFYGADMDVQNASGNTALHVCALHNRESCLRVLLFRGANKEILNYSNQSPYECAILAGNNAIAEILEGHKDDDVVQFRETPRFSTRRRDSVASAAMYALYRSRSDPRINHILISPSSSTQSFSHLHNSQTTTDSYSGSRGTDSPCSMSLSSSSSGPGFFGKGASASFPLRRPMSVCQSHFPDQNRPSLSQFEIMKRRLTPANSFRSVRSRDQLEQELHRDLHRRLSLQFEIRKRSQFYQNLTVPHGNRFQNRNLEQGNNSQSTMLSPSMESINSVQSQTPSLSTFSSHSGKTYGSCLSVGDNTLHKRDRSKSPNLPIRNTVCTSDSTIYRVISKPKKHRTSIKNQTQVDVNKHEDGYGNANIYTEISSKCKGPPIDNRNSVGRQASAPVGDTYISSYISADHRLPEATLELEVDHIYVCTERYLPRTPDELALEKGDIVEVLGVGEQGFWEGRVNNNEGMFPSNFVQEVKLRRKAGSLGDLVSASRHDMMLNRNTLAAIVPNFSLISEVESCYKLNSMSLHLPHSLQVFLAVHTMCTVTEALVNTMTQKPMPNGTISTEVNNNIKGQHKKHPSSSFLSKFIALPQGLRVKSKGGESNEGNQSPRRPVPVKALPSGGFINQPQDFIEDLTEANNNVFIHLEHRENNSSKPNSPLTQHSRNPSVSSFASSQDGGSINSDDSLTPRRSGRYRKRSSSTPPDIGRQRSSPVDRRIGRLANQYYQAVYSNNNNSTKNVNTTSTADRTTNLSSRHSNSSDTGISLDSDSSDDSFDFGDIEDVDFNSSCLSPPRESSTPLDYYSHPSAPVTQPGNFSPAGVKTMMHPHYLTLPRNTKFQSDSAGLVKVDNSLRPMAYSNGTVPHGKLMTAGGSLKLKSPGLVVYKPPPGPSGDFIMMSEHSLHNGGPGSVPFKSQGVTDIRDLPSNRVGHQEASNLYSSRALSSSMPTLLGNATPKEQKKFLKEVKKLEKEERKRREKEEKRRIKEEKKREKTLRKQNKYIHRTLPRNWVSGYVERPIENVYHRRSQLQFSAVPIEFEDGPPTHRSNPPPNSPPPPIPQTPQTLQQGPSLKAQAFYNSAPDLLRLEKVYGGSIRGQPKEIYREANGITNGGFSLHRNIPNTHYYSEYAPRSVVLQKGPEGYGFVLRGAKSSNVYPKKECYAVGEKPKLGRGSKRKKQLQQQGQSSKALEAQTQATAELDFRPSAEFPALQYLDSVDPGSRADRAGLKTGDFILEINGENVVRASHDRVVQLIRQAGDTLALKVVTVKPLEKPEHWLQHHNGTMTLPNRGGARRQAPQPPQRDPQTSLSVGKAQGKQYAEGMAELEKTVQELNSSTEDQLDLALAEYEKQTVQSVVSSEQKTASIRSKHSAKRVSCVELDKIENPDSKSATSKGKAKDYMSPSEIRIQKYHHQKKNGNLERSSSTPSLVDKKEAVYATPTVPPTEQNDMGHRRSSSGAAVSHIYATPGERPRAPPPPPPANAMQSSPKRPAPAPPRPQSEIVSISTDRRKSASSITDSLPSSDKPSSEYESSFRPGISAQLSTEPKISTPSLQQVKLRSHNRNSSQVSLQSNDSGGSKRSEEKLGVTFADDKIQDHANQFLQKHPNAQLLVTADVHAKNKDKKVSEPEPDYDIDESDAKTNKVTVISVGGGIDTSKKFTVKSDIPSGGGGRIIPPPPSEPAPKPPSHKPPSPLPKPVKQDVEVRYSPLSDKKLDVDSNMKNFETSSVKSEEPLYSTVTKSSEPEPPKAPPAPPAPPPPPPAPPAPGVSAPVEKPKTPPPPVMEKKPKAAVQGIPSKDIMEAVLLRKTRIESEGMKISKGPNKEAPVKDGNDLRNRMLDNTHSAILAAVAKRRALLEEKDSDHSVAEDIENRLQKTKKLQSAKYFFSSETIQKKDGEKTNKIETKAENGPKEITPTIVKPATPTTVSSRTTKPPSPVPSKKTKPPSPAPVRKISPPTPGAKTLPSATKSTTAGVARTVEKAHAAPKPIYSSSAKPPSPKLKKAPSPVPVKSPVAETASDKPKETKSETLANTEKKERDENEDLLAKAEKARLDWLQKKSSTTSLKSPRDVARNPSKLNSPRRTASKAGANTEGTNAKKETSSPTKSTPKTNGMTLPLKTEPNNTSVQPKAKSPVQIQPAKSTEKSGITPMKTTKESDLLLKNKNIRDRIANFEKGKPVVNGKSDPDSKIPVHGVTVDSSVTDKSPALPPPPEFGDSVQLEIIPPPSGFNLSDNLESPTYNSAFHHSDSSSVSTLSTLSDDHVDAKMKHSYEDLIAPPPPGFGDNNEDSLPSVIPPPPDFGESKAGVKSNQTVNKPFLSKPLSSWQCLDVLDWLDSIQMVQYKKSFQQHCIDGKKLGGLQRNDYIQLGVTQVGHRMTMERAIKKASNIITGTHL</sequence>
<feature type="compositionally biased region" description="Pro residues" evidence="4">
    <location>
        <begin position="1977"/>
        <end position="1999"/>
    </location>
</feature>
<dbReference type="GO" id="GO:0043197">
    <property type="term" value="C:dendritic spine"/>
    <property type="evidence" value="ECO:0007669"/>
    <property type="project" value="TreeGrafter"/>
</dbReference>
<feature type="region of interest" description="Disordered" evidence="4">
    <location>
        <begin position="2116"/>
        <end position="2138"/>
    </location>
</feature>
<feature type="compositionally biased region" description="Polar residues" evidence="4">
    <location>
        <begin position="1051"/>
        <end position="1062"/>
    </location>
</feature>
<feature type="region of interest" description="Disordered" evidence="4">
    <location>
        <begin position="565"/>
        <end position="602"/>
    </location>
</feature>
<protein>
    <submittedName>
        <fullName evidence="5">SH3 and multiple ankyrin repeat domains protein 3</fullName>
    </submittedName>
</protein>
<feature type="compositionally biased region" description="Pro residues" evidence="4">
    <location>
        <begin position="2050"/>
        <end position="2069"/>
    </location>
</feature>
<dbReference type="PANTHER" id="PTHR24135:SF28">
    <property type="entry name" value="LD13733P"/>
    <property type="match status" value="1"/>
</dbReference>
<feature type="region of interest" description="Disordered" evidence="4">
    <location>
        <begin position="1956"/>
        <end position="2097"/>
    </location>
</feature>
<feature type="compositionally biased region" description="Basic residues" evidence="4">
    <location>
        <begin position="1473"/>
        <end position="1482"/>
    </location>
</feature>
<feature type="compositionally biased region" description="Low complexity" evidence="4">
    <location>
        <begin position="1036"/>
        <end position="1050"/>
    </location>
</feature>
<feature type="compositionally biased region" description="Polar residues" evidence="4">
    <location>
        <begin position="1843"/>
        <end position="1879"/>
    </location>
</feature>
<dbReference type="Pfam" id="PF12796">
    <property type="entry name" value="Ank_2"/>
    <property type="match status" value="2"/>
</dbReference>
<dbReference type="SMART" id="SM00326">
    <property type="entry name" value="SH3"/>
    <property type="match status" value="1"/>
</dbReference>
<feature type="region of interest" description="Disordered" evidence="4">
    <location>
        <begin position="1583"/>
        <end position="1621"/>
    </location>
</feature>
<feature type="compositionally biased region" description="Basic and acidic residues" evidence="4">
    <location>
        <begin position="1274"/>
        <end position="1295"/>
    </location>
</feature>
<feature type="compositionally biased region" description="Basic and acidic residues" evidence="4">
    <location>
        <begin position="2001"/>
        <end position="2021"/>
    </location>
</feature>
<dbReference type="Gene3D" id="1.25.40.20">
    <property type="entry name" value="Ankyrin repeat-containing domain"/>
    <property type="match status" value="2"/>
</dbReference>
<feature type="region of interest" description="Disordered" evidence="4">
    <location>
        <begin position="1922"/>
        <end position="1941"/>
    </location>
</feature>
<dbReference type="CDD" id="cd17091">
    <property type="entry name" value="FERM_F0_SHANK"/>
    <property type="match status" value="1"/>
</dbReference>
<dbReference type="Pfam" id="PF07653">
    <property type="entry name" value="SH3_2"/>
    <property type="match status" value="1"/>
</dbReference>
<evidence type="ECO:0000256" key="2">
    <source>
        <dbReference type="ARBA" id="ARBA00023018"/>
    </source>
</evidence>
<dbReference type="InterPro" id="IPR013761">
    <property type="entry name" value="SAM/pointed_sf"/>
</dbReference>
<feature type="compositionally biased region" description="Low complexity" evidence="4">
    <location>
        <begin position="2404"/>
        <end position="2413"/>
    </location>
</feature>
<feature type="compositionally biased region" description="Low complexity" evidence="4">
    <location>
        <begin position="2287"/>
        <end position="2297"/>
    </location>
</feature>
<dbReference type="InterPro" id="IPR036034">
    <property type="entry name" value="PDZ_sf"/>
</dbReference>
<dbReference type="SUPFAM" id="SSF50044">
    <property type="entry name" value="SH3-domain"/>
    <property type="match status" value="1"/>
</dbReference>
<evidence type="ECO:0000256" key="3">
    <source>
        <dbReference type="ARBA" id="ARBA00034105"/>
    </source>
</evidence>
<dbReference type="GO" id="GO:0030160">
    <property type="term" value="F:synaptic receptor adaptor activity"/>
    <property type="evidence" value="ECO:0007669"/>
    <property type="project" value="TreeGrafter"/>
</dbReference>
<feature type="compositionally biased region" description="Basic and acidic residues" evidence="4">
    <location>
        <begin position="2320"/>
        <end position="2359"/>
    </location>
</feature>
<feature type="compositionally biased region" description="Polar residues" evidence="4">
    <location>
        <begin position="958"/>
        <end position="991"/>
    </location>
</feature>
<feature type="region of interest" description="Disordered" evidence="4">
    <location>
        <begin position="2194"/>
        <end position="2462"/>
    </location>
</feature>
<keyword evidence="1" id="KW-0728">SH3 domain</keyword>
<dbReference type="SMART" id="SM00454">
    <property type="entry name" value="SAM"/>
    <property type="match status" value="1"/>
</dbReference>
<dbReference type="Gene3D" id="1.10.150.50">
    <property type="entry name" value="Transcription Factor, Ets-1"/>
    <property type="match status" value="1"/>
</dbReference>
<feature type="region of interest" description="Disordered" evidence="4">
    <location>
        <begin position="1666"/>
        <end position="1890"/>
    </location>
</feature>
<dbReference type="InterPro" id="IPR001660">
    <property type="entry name" value="SAM"/>
</dbReference>
<feature type="region of interest" description="Disordered" evidence="4">
    <location>
        <begin position="1034"/>
        <end position="1075"/>
    </location>
</feature>
<feature type="region of interest" description="Disordered" evidence="4">
    <location>
        <begin position="1274"/>
        <end position="1304"/>
    </location>
</feature>
<dbReference type="SMART" id="SM00248">
    <property type="entry name" value="ANK"/>
    <property type="match status" value="7"/>
</dbReference>
<dbReference type="PROSITE" id="PS50002">
    <property type="entry name" value="SH3"/>
    <property type="match status" value="1"/>
</dbReference>
<feature type="region of interest" description="Disordered" evidence="4">
    <location>
        <begin position="2475"/>
        <end position="2518"/>
    </location>
</feature>
<organism evidence="5">
    <name type="scientific">Magallana gigas</name>
    <name type="common">Pacific oyster</name>
    <name type="synonym">Crassostrea gigas</name>
    <dbReference type="NCBI Taxonomy" id="29159"/>
    <lineage>
        <taxon>Eukaryota</taxon>
        <taxon>Metazoa</taxon>
        <taxon>Spiralia</taxon>
        <taxon>Lophotrochozoa</taxon>
        <taxon>Mollusca</taxon>
        <taxon>Bivalvia</taxon>
        <taxon>Autobranchia</taxon>
        <taxon>Pteriomorphia</taxon>
        <taxon>Ostreida</taxon>
        <taxon>Ostreoidea</taxon>
        <taxon>Ostreidae</taxon>
        <taxon>Magallana</taxon>
    </lineage>
</organism>
<proteinExistence type="predicted"/>
<comment type="subcellular location">
    <subcellularLocation>
        <location evidence="3">Postsynaptic density</location>
    </subcellularLocation>
</comment>
<gene>
    <name evidence="5" type="ORF">CGI_10016389</name>
</gene>
<dbReference type="GO" id="GO:0014069">
    <property type="term" value="C:postsynaptic density"/>
    <property type="evidence" value="ECO:0007669"/>
    <property type="project" value="UniProtKB-SubCell"/>
</dbReference>
<dbReference type="FunFam" id="3.10.20.90:FF:000029">
    <property type="entry name" value="SH3 and multiple ankyrin repeat domains protein 1"/>
    <property type="match status" value="1"/>
</dbReference>
<evidence type="ECO:0000313" key="5">
    <source>
        <dbReference type="EMBL" id="EKC34801.1"/>
    </source>
</evidence>
<feature type="compositionally biased region" description="Low complexity" evidence="4">
    <location>
        <begin position="1824"/>
        <end position="1836"/>
    </location>
</feature>
<dbReference type="EMBL" id="JH817213">
    <property type="protein sequence ID" value="EKC34801.1"/>
    <property type="molecule type" value="Genomic_DNA"/>
</dbReference>
<dbReference type="GO" id="GO:0035255">
    <property type="term" value="F:ionotropic glutamate receptor binding"/>
    <property type="evidence" value="ECO:0007669"/>
    <property type="project" value="TreeGrafter"/>
</dbReference>
<dbReference type="PROSITE" id="PS50106">
    <property type="entry name" value="PDZ"/>
    <property type="match status" value="1"/>
</dbReference>
<dbReference type="CDD" id="cd06746">
    <property type="entry name" value="PDZ_SHANK1_3-like"/>
    <property type="match status" value="1"/>
</dbReference>
<feature type="compositionally biased region" description="Low complexity" evidence="4">
    <location>
        <begin position="455"/>
        <end position="467"/>
    </location>
</feature>
<feature type="region of interest" description="Disordered" evidence="4">
    <location>
        <begin position="955"/>
        <end position="1022"/>
    </location>
</feature>
<dbReference type="Pfam" id="PF00595">
    <property type="entry name" value="PDZ"/>
    <property type="match status" value="1"/>
</dbReference>
<dbReference type="InterPro" id="IPR002110">
    <property type="entry name" value="Ankyrin_rpt"/>
</dbReference>
<feature type="compositionally biased region" description="Low complexity" evidence="4">
    <location>
        <begin position="2223"/>
        <end position="2235"/>
    </location>
</feature>
<accession>K1RKG5</accession>
<feature type="region of interest" description="Disordered" evidence="4">
    <location>
        <begin position="1341"/>
        <end position="1371"/>
    </location>
</feature>